<sequence length="408" mass="44751">MQNILSGLRVVEGSAFVAAPSGGMTLAQLGADVIRFDPIGGGIDYNRWPVTADQKSLYWHSLNKGKRSIAVDFRRPEGQELLTRLIAAPGDEAGLFLTNFPAKGWLSYDRLKEHRDDLIYLNLVGDRHGRGALDYTVNCKVGFPALTGVGKSGEIPPLNNPMPAWDVITGQQIALGLLAAERHRSRTGQGQLVRIALADVALATLGNLGYIAEAMINGSDREAIGNNIFGTYGHDFQCQDGERVMVVGVSPNQWRALVEVTGTEAEITALQQRMGLDFRKEGDRYEGRDGITEIFQPWFAARRFEQVATELDNAGACWGKYQTIREVVENDIDCSVDNPMFQMVEQPGIGKYLMPDHPLRFTSVDQEPVRPAPKLGEHTEEILADTLGLSAGEIARLFDQKIVAGSGR</sequence>
<reference evidence="1 2" key="1">
    <citation type="submission" date="2017-09" db="EMBL/GenBank/DDBJ databases">
        <title>The draft genome sequences of Marinobacter sp. PWS21.</title>
        <authorList>
            <person name="Cao J."/>
        </authorList>
    </citation>
    <scope>NUCLEOTIDE SEQUENCE [LARGE SCALE GENOMIC DNA]</scope>
    <source>
        <strain evidence="1 2">PWS21</strain>
    </source>
</reference>
<evidence type="ECO:0000313" key="1">
    <source>
        <dbReference type="EMBL" id="PHQ14494.1"/>
    </source>
</evidence>
<evidence type="ECO:0000313" key="2">
    <source>
        <dbReference type="Proteomes" id="UP000231409"/>
    </source>
</evidence>
<dbReference type="Proteomes" id="UP000231409">
    <property type="component" value="Unassembled WGS sequence"/>
</dbReference>
<dbReference type="InterPro" id="IPR003673">
    <property type="entry name" value="CoA-Trfase_fam_III"/>
</dbReference>
<name>A0A2G1UJ32_9GAMM</name>
<dbReference type="Gene3D" id="3.30.1540.10">
    <property type="entry name" value="formyl-coa transferase, domain 3"/>
    <property type="match status" value="1"/>
</dbReference>
<dbReference type="Gene3D" id="3.40.50.10540">
    <property type="entry name" value="Crotonobetainyl-coa:carnitine coa-transferase, domain 1"/>
    <property type="match status" value="1"/>
</dbReference>
<gene>
    <name evidence="1" type="ORF">CLH61_12030</name>
</gene>
<dbReference type="SUPFAM" id="SSF89796">
    <property type="entry name" value="CoA-transferase family III (CaiB/BaiF)"/>
    <property type="match status" value="1"/>
</dbReference>
<dbReference type="InterPro" id="IPR023606">
    <property type="entry name" value="CoA-Trfase_III_dom_1_sf"/>
</dbReference>
<dbReference type="GO" id="GO:0016853">
    <property type="term" value="F:isomerase activity"/>
    <property type="evidence" value="ECO:0007669"/>
    <property type="project" value="UniProtKB-KW"/>
</dbReference>
<accession>A0A2G1UJ32</accession>
<keyword evidence="2" id="KW-1185">Reference proteome</keyword>
<comment type="caution">
    <text evidence="1">The sequence shown here is derived from an EMBL/GenBank/DDBJ whole genome shotgun (WGS) entry which is preliminary data.</text>
</comment>
<dbReference type="InterPro" id="IPR050509">
    <property type="entry name" value="CoA-transferase_III"/>
</dbReference>
<dbReference type="PANTHER" id="PTHR48228:SF5">
    <property type="entry name" value="ALPHA-METHYLACYL-COA RACEMASE"/>
    <property type="match status" value="1"/>
</dbReference>
<dbReference type="EMBL" id="NTFH01000009">
    <property type="protein sequence ID" value="PHQ14494.1"/>
    <property type="molecule type" value="Genomic_DNA"/>
</dbReference>
<dbReference type="PANTHER" id="PTHR48228">
    <property type="entry name" value="SUCCINYL-COA--D-CITRAMALATE COA-TRANSFERASE"/>
    <property type="match status" value="1"/>
</dbReference>
<organism evidence="1 2">
    <name type="scientific">Marinobacter profundi</name>
    <dbReference type="NCBI Taxonomy" id="2666256"/>
    <lineage>
        <taxon>Bacteria</taxon>
        <taxon>Pseudomonadati</taxon>
        <taxon>Pseudomonadota</taxon>
        <taxon>Gammaproteobacteria</taxon>
        <taxon>Pseudomonadales</taxon>
        <taxon>Marinobacteraceae</taxon>
        <taxon>Marinobacter</taxon>
    </lineage>
</organism>
<dbReference type="Pfam" id="PF02515">
    <property type="entry name" value="CoA_transf_3"/>
    <property type="match status" value="1"/>
</dbReference>
<dbReference type="RefSeq" id="WP_099614999.1">
    <property type="nucleotide sequence ID" value="NZ_KZ319372.1"/>
</dbReference>
<dbReference type="AlphaFoldDB" id="A0A2G1UJ32"/>
<keyword evidence="1" id="KW-0413">Isomerase</keyword>
<dbReference type="InterPro" id="IPR044855">
    <property type="entry name" value="CoA-Trfase_III_dom3_sf"/>
</dbReference>
<proteinExistence type="predicted"/>
<protein>
    <submittedName>
        <fullName evidence="1">2-methylfumaryl-CoA isomerase</fullName>
    </submittedName>
</protein>